<dbReference type="SUPFAM" id="SSF52540">
    <property type="entry name" value="P-loop containing nucleoside triphosphate hydrolases"/>
    <property type="match status" value="1"/>
</dbReference>
<evidence type="ECO:0000256" key="3">
    <source>
        <dbReference type="ARBA" id="ARBA00022840"/>
    </source>
</evidence>
<dbReference type="FunFam" id="3.40.50.300:FF:000421">
    <property type="entry name" value="Branched-chain amino acid ABC transporter ATP-binding protein"/>
    <property type="match status" value="1"/>
</dbReference>
<evidence type="ECO:0000313" key="5">
    <source>
        <dbReference type="EMBL" id="BEQ13697.1"/>
    </source>
</evidence>
<dbReference type="Proteomes" id="UP001366166">
    <property type="component" value="Chromosome"/>
</dbReference>
<evidence type="ECO:0000259" key="4">
    <source>
        <dbReference type="PROSITE" id="PS50893"/>
    </source>
</evidence>
<name>A0AAU9EY47_9BACT</name>
<dbReference type="RefSeq" id="WP_338605447.1">
    <property type="nucleotide sequence ID" value="NZ_AP028679.1"/>
</dbReference>
<dbReference type="GO" id="GO:0016887">
    <property type="term" value="F:ATP hydrolysis activity"/>
    <property type="evidence" value="ECO:0007669"/>
    <property type="project" value="InterPro"/>
</dbReference>
<evidence type="ECO:0000256" key="2">
    <source>
        <dbReference type="ARBA" id="ARBA00022741"/>
    </source>
</evidence>
<dbReference type="InterPro" id="IPR027417">
    <property type="entry name" value="P-loop_NTPase"/>
</dbReference>
<dbReference type="InterPro" id="IPR003439">
    <property type="entry name" value="ABC_transporter-like_ATP-bd"/>
</dbReference>
<accession>A0AAU9EY47</accession>
<dbReference type="CDD" id="cd03219">
    <property type="entry name" value="ABC_Mj1267_LivG_branched"/>
    <property type="match status" value="1"/>
</dbReference>
<evidence type="ECO:0000256" key="1">
    <source>
        <dbReference type="ARBA" id="ARBA00022448"/>
    </source>
</evidence>
<dbReference type="SMART" id="SM00382">
    <property type="entry name" value="AAA"/>
    <property type="match status" value="1"/>
</dbReference>
<keyword evidence="2" id="KW-0547">Nucleotide-binding</keyword>
<dbReference type="Pfam" id="PF12399">
    <property type="entry name" value="BCA_ABC_TP_C"/>
    <property type="match status" value="1"/>
</dbReference>
<dbReference type="PANTHER" id="PTHR45772">
    <property type="entry name" value="CONSERVED COMPONENT OF ABC TRANSPORTER FOR NATURAL AMINO ACIDS-RELATED"/>
    <property type="match status" value="1"/>
</dbReference>
<proteinExistence type="predicted"/>
<evidence type="ECO:0000313" key="6">
    <source>
        <dbReference type="Proteomes" id="UP001366166"/>
    </source>
</evidence>
<feature type="domain" description="ABC transporter" evidence="4">
    <location>
        <begin position="5"/>
        <end position="252"/>
    </location>
</feature>
<keyword evidence="3 5" id="KW-0067">ATP-binding</keyword>
<protein>
    <submittedName>
        <fullName evidence="5">ABC transporter ATP-binding protein</fullName>
    </submittedName>
</protein>
<dbReference type="InterPro" id="IPR017871">
    <property type="entry name" value="ABC_transporter-like_CS"/>
</dbReference>
<dbReference type="AlphaFoldDB" id="A0AAU9EY47"/>
<dbReference type="InterPro" id="IPR051120">
    <property type="entry name" value="ABC_AA/LPS_Transport"/>
</dbReference>
<dbReference type="GO" id="GO:0005886">
    <property type="term" value="C:plasma membrane"/>
    <property type="evidence" value="ECO:0007669"/>
    <property type="project" value="TreeGrafter"/>
</dbReference>
<organism evidence="5 6">
    <name type="scientific">Desulfoferula mesophila</name>
    <dbReference type="NCBI Taxonomy" id="3058419"/>
    <lineage>
        <taxon>Bacteria</taxon>
        <taxon>Pseudomonadati</taxon>
        <taxon>Thermodesulfobacteriota</taxon>
        <taxon>Desulfarculia</taxon>
        <taxon>Desulfarculales</taxon>
        <taxon>Desulfarculaceae</taxon>
        <taxon>Desulfoferula</taxon>
    </lineage>
</organism>
<dbReference type="PROSITE" id="PS50893">
    <property type="entry name" value="ABC_TRANSPORTER_2"/>
    <property type="match status" value="1"/>
</dbReference>
<dbReference type="Gene3D" id="3.40.50.300">
    <property type="entry name" value="P-loop containing nucleotide triphosphate hydrolases"/>
    <property type="match status" value="1"/>
</dbReference>
<dbReference type="Pfam" id="PF00005">
    <property type="entry name" value="ABC_tran"/>
    <property type="match status" value="1"/>
</dbReference>
<dbReference type="InterPro" id="IPR003593">
    <property type="entry name" value="AAA+_ATPase"/>
</dbReference>
<dbReference type="KEGG" id="dmp:FAK_07630"/>
<keyword evidence="6" id="KW-1185">Reference proteome</keyword>
<reference evidence="6" key="1">
    <citation type="journal article" date="2023" name="Arch. Microbiol.">
        <title>Desulfoferula mesophilus gen. nov. sp. nov., a mesophilic sulfate-reducing bacterium isolated from a brackish lake sediment.</title>
        <authorList>
            <person name="Watanabe T."/>
            <person name="Yabe T."/>
            <person name="Tsuji J.M."/>
            <person name="Fukui M."/>
        </authorList>
    </citation>
    <scope>NUCLEOTIDE SEQUENCE [LARGE SCALE GENOMIC DNA]</scope>
    <source>
        <strain evidence="6">12FAK</strain>
    </source>
</reference>
<dbReference type="InterPro" id="IPR032823">
    <property type="entry name" value="BCA_ABC_TP_C"/>
</dbReference>
<gene>
    <name evidence="5" type="primary">livG</name>
    <name evidence="5" type="ORF">FAK_07630</name>
</gene>
<keyword evidence="1" id="KW-0813">Transport</keyword>
<dbReference type="PROSITE" id="PS00211">
    <property type="entry name" value="ABC_TRANSPORTER_1"/>
    <property type="match status" value="1"/>
</dbReference>
<dbReference type="GO" id="GO:0005524">
    <property type="term" value="F:ATP binding"/>
    <property type="evidence" value="ECO:0007669"/>
    <property type="project" value="UniProtKB-KW"/>
</dbReference>
<dbReference type="EMBL" id="AP028679">
    <property type="protein sequence ID" value="BEQ13697.1"/>
    <property type="molecule type" value="Genomic_DNA"/>
</dbReference>
<sequence length="260" mass="27449">MGALLSIKGLTVRFGGVQALSDLDLEAPAGAITALIGPNGAGKTTAINCVSGVVTPDAGRVSLDGREVLGLAGHQLARLGLTRTFQNLQVFGLMNTLENVMVGLHAASRGGFAAAMLRLPLLRREEKAIRERAEEMLAFFGLEKAAAQPAEELSYGDQKRLELARALAGRPRMMLLDEPVAGLNPAETLEIGRLIVKIKEQGIGLVLVEHDMGLVMHVSDQVAVLSGGVLIAQGTPEEIQQDPEVLRTYLGGGEEFGLVA</sequence>